<dbReference type="AlphaFoldDB" id="A0A4Z1P0J6"/>
<organism evidence="1 2">
    <name type="scientific">Venturia nashicola</name>
    <dbReference type="NCBI Taxonomy" id="86259"/>
    <lineage>
        <taxon>Eukaryota</taxon>
        <taxon>Fungi</taxon>
        <taxon>Dikarya</taxon>
        <taxon>Ascomycota</taxon>
        <taxon>Pezizomycotina</taxon>
        <taxon>Dothideomycetes</taxon>
        <taxon>Pleosporomycetidae</taxon>
        <taxon>Venturiales</taxon>
        <taxon>Venturiaceae</taxon>
        <taxon>Venturia</taxon>
    </lineage>
</organism>
<dbReference type="STRING" id="86259.A0A4Z1P0J6"/>
<gene>
    <name evidence="1" type="ORF">E6O75_ATG09853</name>
</gene>
<sequence length="458" mass="51687">MASPVSYNSTASSTSSSASSAATLTFGIELEGIFAFHQDRLQAHLTSKLPHANIVKDLNDDQRTSLRQAKYPRQVYQSWALANAGKNSMTAETSVEHDEGRIRAYKDEPLHVAKELLKIMEQGKGIFLWNPEDHAKPEVYDKRWILTADQSLESLKEEEKILAFPAKIKNEEKDHWDSYGIELVSPPYSEHDLSTAEADISSLLSALETPTSGITTNETCGVHVHIGLPSGECLPIKVLQHLCKLLVIYEDEISRLHPLHRRGRSDEIESNKIRFAAEGLDNEALDFVDRLVPDFDTGDMVMRKHESTYKAVHEIHRLLFDEVDESPDPIAQLQKLVGKARGMIVNFAYLNRTNGPQTIEFRQHAGSIDPKEIGYWVNFCLGLVNLARRFADEVGECQVKHWKDRVDIGNLMEEMGLEQEVEEFYGRKIAVHGDEGVLGEEGLWQEVLEEDDLESLDV</sequence>
<comment type="caution">
    <text evidence="1">The sequence shown here is derived from an EMBL/GenBank/DDBJ whole genome shotgun (WGS) entry which is preliminary data.</text>
</comment>
<keyword evidence="1" id="KW-0436">Ligase</keyword>
<proteinExistence type="predicted"/>
<dbReference type="InterPro" id="IPR022025">
    <property type="entry name" value="Amidoligase_2"/>
</dbReference>
<evidence type="ECO:0000313" key="2">
    <source>
        <dbReference type="Proteomes" id="UP000298493"/>
    </source>
</evidence>
<dbReference type="Proteomes" id="UP000298493">
    <property type="component" value="Unassembled WGS sequence"/>
</dbReference>
<keyword evidence="2" id="KW-1185">Reference proteome</keyword>
<protein>
    <submittedName>
        <fullName evidence="1">Putative amidoligase enzyme</fullName>
    </submittedName>
</protein>
<dbReference type="PANTHER" id="PTHR36847">
    <property type="entry name" value="AMIDOLIGASE ENZYME"/>
    <property type="match status" value="1"/>
</dbReference>
<dbReference type="Pfam" id="PF12224">
    <property type="entry name" value="Amidoligase_2"/>
    <property type="match status" value="1"/>
</dbReference>
<dbReference type="EMBL" id="SNSC02000017">
    <property type="protein sequence ID" value="TID17087.1"/>
    <property type="molecule type" value="Genomic_DNA"/>
</dbReference>
<dbReference type="GO" id="GO:0016874">
    <property type="term" value="F:ligase activity"/>
    <property type="evidence" value="ECO:0007669"/>
    <property type="project" value="UniProtKB-KW"/>
</dbReference>
<evidence type="ECO:0000313" key="1">
    <source>
        <dbReference type="EMBL" id="TID17087.1"/>
    </source>
</evidence>
<reference evidence="1 2" key="1">
    <citation type="submission" date="2019-04" db="EMBL/GenBank/DDBJ databases">
        <title>High contiguity whole genome sequence and gene annotation resource for two Venturia nashicola isolates.</title>
        <authorList>
            <person name="Prokchorchik M."/>
            <person name="Won K."/>
            <person name="Lee Y."/>
            <person name="Choi E.D."/>
            <person name="Segonzac C."/>
            <person name="Sohn K.H."/>
        </authorList>
    </citation>
    <scope>NUCLEOTIDE SEQUENCE [LARGE SCALE GENOMIC DNA]</scope>
    <source>
        <strain evidence="1 2">PRI2</strain>
    </source>
</reference>
<accession>A0A4Z1P0J6</accession>
<dbReference type="PANTHER" id="PTHR36847:SF1">
    <property type="entry name" value="AMIDOLIGASE ENZYME"/>
    <property type="match status" value="1"/>
</dbReference>
<name>A0A4Z1P0J6_9PEZI</name>